<name>A0A7W2A6S4_9BACL</name>
<proteinExistence type="predicted"/>
<gene>
    <name evidence="1" type="ORF">H1191_05345</name>
</gene>
<evidence type="ECO:0000313" key="2">
    <source>
        <dbReference type="Proteomes" id="UP000535491"/>
    </source>
</evidence>
<evidence type="ECO:0000313" key="1">
    <source>
        <dbReference type="EMBL" id="MBA4493726.1"/>
    </source>
</evidence>
<dbReference type="InterPro" id="IPR009910">
    <property type="entry name" value="DUF1450"/>
</dbReference>
<accession>A0A7W2A6S4</accession>
<protein>
    <submittedName>
        <fullName evidence="1">DUF1450 domain-containing protein</fullName>
    </submittedName>
</protein>
<reference evidence="1 2" key="1">
    <citation type="submission" date="2020-07" db="EMBL/GenBank/DDBJ databases">
        <authorList>
            <person name="Feng H."/>
        </authorList>
    </citation>
    <scope>NUCLEOTIDE SEQUENCE [LARGE SCALE GENOMIC DNA]</scope>
    <source>
        <strain evidence="2">s-10</strain>
    </source>
</reference>
<dbReference type="Pfam" id="PF07293">
    <property type="entry name" value="DUF1450"/>
    <property type="match status" value="1"/>
</dbReference>
<sequence>MKKITVEFCISNLVKGSLSAYYCLKNQNHSCVKIKMRYCLGLCSCCEHTLYAYVNDQLIEADTPDKLYEKIIHYLSFYSR</sequence>
<comment type="caution">
    <text evidence="1">The sequence shown here is derived from an EMBL/GenBank/DDBJ whole genome shotgun (WGS) entry which is preliminary data.</text>
</comment>
<dbReference type="Proteomes" id="UP000535491">
    <property type="component" value="Unassembled WGS sequence"/>
</dbReference>
<dbReference type="AlphaFoldDB" id="A0A7W2A6S4"/>
<keyword evidence="2" id="KW-1185">Reference proteome</keyword>
<dbReference type="EMBL" id="JACEIQ010000003">
    <property type="protein sequence ID" value="MBA4493726.1"/>
    <property type="molecule type" value="Genomic_DNA"/>
</dbReference>
<organism evidence="1 2">
    <name type="scientific">Paenactinomyces guangxiensis</name>
    <dbReference type="NCBI Taxonomy" id="1490290"/>
    <lineage>
        <taxon>Bacteria</taxon>
        <taxon>Bacillati</taxon>
        <taxon>Bacillota</taxon>
        <taxon>Bacilli</taxon>
        <taxon>Bacillales</taxon>
        <taxon>Thermoactinomycetaceae</taxon>
        <taxon>Paenactinomyces</taxon>
    </lineage>
</organism>